<keyword evidence="3" id="KW-1185">Reference proteome</keyword>
<dbReference type="Pfam" id="PF16403">
    <property type="entry name" value="Bact_surface_Ig-like"/>
    <property type="match status" value="1"/>
</dbReference>
<protein>
    <recommendedName>
        <fullName evidence="1">Pesticidal crystal protein Cry22Aa Ig-like domain-containing protein</fullName>
    </recommendedName>
</protein>
<feature type="domain" description="Pesticidal crystal protein Cry22Aa Ig-like" evidence="1">
    <location>
        <begin position="46"/>
        <end position="116"/>
    </location>
</feature>
<evidence type="ECO:0000313" key="2">
    <source>
        <dbReference type="EMBL" id="SHH74554.1"/>
    </source>
</evidence>
<dbReference type="Gene3D" id="2.60.40.10">
    <property type="entry name" value="Immunoglobulins"/>
    <property type="match status" value="1"/>
</dbReference>
<dbReference type="InterPro" id="IPR032179">
    <property type="entry name" value="Cry22Aa_Ig-like"/>
</dbReference>
<dbReference type="EMBL" id="FQXQ01000003">
    <property type="protein sequence ID" value="SHH74554.1"/>
    <property type="molecule type" value="Genomic_DNA"/>
</dbReference>
<dbReference type="Proteomes" id="UP000184109">
    <property type="component" value="Unassembled WGS sequence"/>
</dbReference>
<name>A0A1M5VHJ7_9FLAO</name>
<evidence type="ECO:0000259" key="1">
    <source>
        <dbReference type="Pfam" id="PF16403"/>
    </source>
</evidence>
<proteinExistence type="predicted"/>
<gene>
    <name evidence="2" type="ORF">SAMN05444281_1796</name>
</gene>
<accession>A0A1M5VHJ7</accession>
<organism evidence="2 3">
    <name type="scientific">Wenyingzhuangia marina</name>
    <dbReference type="NCBI Taxonomy" id="1195760"/>
    <lineage>
        <taxon>Bacteria</taxon>
        <taxon>Pseudomonadati</taxon>
        <taxon>Bacteroidota</taxon>
        <taxon>Flavobacteriia</taxon>
        <taxon>Flavobacteriales</taxon>
        <taxon>Flavobacteriaceae</taxon>
        <taxon>Wenyingzhuangia</taxon>
    </lineage>
</organism>
<reference evidence="3" key="1">
    <citation type="submission" date="2016-11" db="EMBL/GenBank/DDBJ databases">
        <authorList>
            <person name="Varghese N."/>
            <person name="Submissions S."/>
        </authorList>
    </citation>
    <scope>NUCLEOTIDE SEQUENCE [LARGE SCALE GENOMIC DNA]</scope>
    <source>
        <strain evidence="3">DSM 100572</strain>
    </source>
</reference>
<dbReference type="AlphaFoldDB" id="A0A1M5VHJ7"/>
<evidence type="ECO:0000313" key="3">
    <source>
        <dbReference type="Proteomes" id="UP000184109"/>
    </source>
</evidence>
<sequence>MNLLKHKIMKKFIYKIIPVIAISLLWSCTQDLDTEGISRITTYNEIELVGDENYIVDQGTAYTEPGALAYEGETDVSDQVVIKESIDVNTPGYYPVSYYIENVDGFGKTITRNVYVLPGDRSKSDVYAGTYTGEVSNGTFPDATIITHLGDGLYYADDFIGARYRIGSGYGAAYMIPAYFYVTGDGLSYAALLTDSPWGPWEVVSPTLTGTTFSHNLKQGTFSTPVKLIKQ</sequence>
<dbReference type="STRING" id="1195760.SAMN05444281_1796"/>
<dbReference type="InterPro" id="IPR013783">
    <property type="entry name" value="Ig-like_fold"/>
</dbReference>